<dbReference type="Proteomes" id="UP000566819">
    <property type="component" value="Unassembled WGS sequence"/>
</dbReference>
<feature type="region of interest" description="Disordered" evidence="1">
    <location>
        <begin position="266"/>
        <end position="287"/>
    </location>
</feature>
<proteinExistence type="predicted"/>
<dbReference type="AlphaFoldDB" id="A0A8H4RMZ4"/>
<dbReference type="OrthoDB" id="3433981at2759"/>
<keyword evidence="3" id="KW-1185">Reference proteome</keyword>
<sequence>MSGLELQMRPGQAFDPGTSMYPLSLDQRAAQAEYLSQAKAQLELKLKSINGFYASPHAERHNGPPNCERCNTKKRRIAEAYCDFYLSYAPWNSNRPDLKDELDRRFNDPSGPQLGGMHEVFQTVLRDHIKNDLCAPKPYDDPDTYAYKSMTSDMFDDDSSAKEILDYYLDCQLNFADPNIKDFIYAMQDARTPEQRAQAYINYYCKPLPADTPQVKNFKAKYARMFEQLTPHDIVVATMRKEAEDSQHSKVSTLRHRLGELQMAQSAHLKNKARKAEKDQRMQEREPSPRYVNCSLENCPLDINITTDEITECLICDWLERKGGRRGHFYYCSVEHAEEDFDDHERHEHQCSMGSRCLYYPDIGPPGEGRQDGTELCGVCYDCEDHDLVSYFCSEECYRTNLEIHREEIHYGRDIPNTAQHLDGFVPAMDLEILN</sequence>
<comment type="caution">
    <text evidence="2">The sequence shown here is derived from an EMBL/GenBank/DDBJ whole genome shotgun (WGS) entry which is preliminary data.</text>
</comment>
<feature type="compositionally biased region" description="Basic and acidic residues" evidence="1">
    <location>
        <begin position="274"/>
        <end position="287"/>
    </location>
</feature>
<dbReference type="EMBL" id="JAAMPI010000366">
    <property type="protein sequence ID" value="KAF4632221.1"/>
    <property type="molecule type" value="Genomic_DNA"/>
</dbReference>
<gene>
    <name evidence="2" type="ORF">G7Y89_g5907</name>
</gene>
<organism evidence="2 3">
    <name type="scientific">Cudoniella acicularis</name>
    <dbReference type="NCBI Taxonomy" id="354080"/>
    <lineage>
        <taxon>Eukaryota</taxon>
        <taxon>Fungi</taxon>
        <taxon>Dikarya</taxon>
        <taxon>Ascomycota</taxon>
        <taxon>Pezizomycotina</taxon>
        <taxon>Leotiomycetes</taxon>
        <taxon>Helotiales</taxon>
        <taxon>Tricladiaceae</taxon>
        <taxon>Cudoniella</taxon>
    </lineage>
</organism>
<name>A0A8H4RMZ4_9HELO</name>
<protein>
    <submittedName>
        <fullName evidence="2">Uncharacterized protein</fullName>
    </submittedName>
</protein>
<evidence type="ECO:0000313" key="2">
    <source>
        <dbReference type="EMBL" id="KAF4632221.1"/>
    </source>
</evidence>
<accession>A0A8H4RMZ4</accession>
<reference evidence="2 3" key="1">
    <citation type="submission" date="2020-03" db="EMBL/GenBank/DDBJ databases">
        <title>Draft Genome Sequence of Cudoniella acicularis.</title>
        <authorList>
            <person name="Buettner E."/>
            <person name="Kellner H."/>
        </authorList>
    </citation>
    <scope>NUCLEOTIDE SEQUENCE [LARGE SCALE GENOMIC DNA]</scope>
    <source>
        <strain evidence="2 3">DSM 108380</strain>
    </source>
</reference>
<evidence type="ECO:0000256" key="1">
    <source>
        <dbReference type="SAM" id="MobiDB-lite"/>
    </source>
</evidence>
<evidence type="ECO:0000313" key="3">
    <source>
        <dbReference type="Proteomes" id="UP000566819"/>
    </source>
</evidence>